<evidence type="ECO:0000256" key="2">
    <source>
        <dbReference type="ARBA" id="ARBA00038334"/>
    </source>
</evidence>
<evidence type="ECO:0000313" key="5">
    <source>
        <dbReference type="EMBL" id="ESP03583.1"/>
    </source>
</evidence>
<gene>
    <name evidence="5" type="ORF">LOTGIDRAFT_224222</name>
</gene>
<dbReference type="PANTHER" id="PTHR43329">
    <property type="entry name" value="EPOXIDE HYDROLASE"/>
    <property type="match status" value="1"/>
</dbReference>
<dbReference type="InterPro" id="IPR000073">
    <property type="entry name" value="AB_hydrolase_1"/>
</dbReference>
<dbReference type="PRINTS" id="PR00412">
    <property type="entry name" value="EPOXHYDRLASE"/>
</dbReference>
<dbReference type="OrthoDB" id="408373at2759"/>
<dbReference type="EMBL" id="KB199952">
    <property type="protein sequence ID" value="ESP03583.1"/>
    <property type="molecule type" value="Genomic_DNA"/>
</dbReference>
<dbReference type="SUPFAM" id="SSF53474">
    <property type="entry name" value="alpha/beta-Hydrolases"/>
    <property type="match status" value="1"/>
</dbReference>
<evidence type="ECO:0000256" key="3">
    <source>
        <dbReference type="SAM" id="Phobius"/>
    </source>
</evidence>
<dbReference type="Proteomes" id="UP000030746">
    <property type="component" value="Unassembled WGS sequence"/>
</dbReference>
<evidence type="ECO:0000259" key="4">
    <source>
        <dbReference type="Pfam" id="PF00561"/>
    </source>
</evidence>
<evidence type="ECO:0000256" key="1">
    <source>
        <dbReference type="ARBA" id="ARBA00022801"/>
    </source>
</evidence>
<dbReference type="STRING" id="225164.V4B0H6"/>
<comment type="similarity">
    <text evidence="2">Belongs to the AB hydrolase superfamily. Epoxide hydrolase family.</text>
</comment>
<dbReference type="GO" id="GO:0004301">
    <property type="term" value="F:epoxide hydrolase activity"/>
    <property type="evidence" value="ECO:0007669"/>
    <property type="project" value="UniProtKB-ARBA"/>
</dbReference>
<feature type="domain" description="AB hydrolase-1" evidence="4">
    <location>
        <begin position="82"/>
        <end position="332"/>
    </location>
</feature>
<name>V4B0H6_LOTGI</name>
<dbReference type="KEGG" id="lgi:LOTGIDRAFT_224222"/>
<feature type="transmembrane region" description="Helical" evidence="3">
    <location>
        <begin position="12"/>
        <end position="34"/>
    </location>
</feature>
<dbReference type="InterPro" id="IPR000639">
    <property type="entry name" value="Epox_hydrolase-like"/>
</dbReference>
<keyword evidence="1" id="KW-0378">Hydrolase</keyword>
<dbReference type="HOGENOM" id="CLU_020336_7_3_1"/>
<dbReference type="Gene3D" id="3.40.50.1820">
    <property type="entry name" value="alpha/beta hydrolase"/>
    <property type="match status" value="1"/>
</dbReference>
<dbReference type="InterPro" id="IPR029058">
    <property type="entry name" value="AB_hydrolase_fold"/>
</dbReference>
<dbReference type="PRINTS" id="PR00111">
    <property type="entry name" value="ABHYDROLASE"/>
</dbReference>
<dbReference type="GeneID" id="20247197"/>
<protein>
    <recommendedName>
        <fullName evidence="4">AB hydrolase-1 domain-containing protein</fullName>
    </recommendedName>
</protein>
<dbReference type="CTD" id="20247197"/>
<dbReference type="Pfam" id="PF00561">
    <property type="entry name" value="Abhydrolase_1"/>
    <property type="match status" value="1"/>
</dbReference>
<proteinExistence type="inferred from homology"/>
<organism evidence="5 6">
    <name type="scientific">Lottia gigantea</name>
    <name type="common">Giant owl limpet</name>
    <dbReference type="NCBI Taxonomy" id="225164"/>
    <lineage>
        <taxon>Eukaryota</taxon>
        <taxon>Metazoa</taxon>
        <taxon>Spiralia</taxon>
        <taxon>Lophotrochozoa</taxon>
        <taxon>Mollusca</taxon>
        <taxon>Gastropoda</taxon>
        <taxon>Patellogastropoda</taxon>
        <taxon>Lottioidea</taxon>
        <taxon>Lottiidae</taxon>
        <taxon>Lottia</taxon>
    </lineage>
</organism>
<keyword evidence="3" id="KW-0472">Membrane</keyword>
<accession>V4B0H6</accession>
<dbReference type="AlphaFoldDB" id="V4B0H6"/>
<keyword evidence="3" id="KW-1133">Transmembrane helix</keyword>
<dbReference type="RefSeq" id="XP_009045671.1">
    <property type="nucleotide sequence ID" value="XM_009047423.1"/>
</dbReference>
<evidence type="ECO:0000313" key="6">
    <source>
        <dbReference type="Proteomes" id="UP000030746"/>
    </source>
</evidence>
<dbReference type="OMA" id="YQIPMLV"/>
<reference evidence="5 6" key="1">
    <citation type="journal article" date="2013" name="Nature">
        <title>Insights into bilaterian evolution from three spiralian genomes.</title>
        <authorList>
            <person name="Simakov O."/>
            <person name="Marletaz F."/>
            <person name="Cho S.J."/>
            <person name="Edsinger-Gonzales E."/>
            <person name="Havlak P."/>
            <person name="Hellsten U."/>
            <person name="Kuo D.H."/>
            <person name="Larsson T."/>
            <person name="Lv J."/>
            <person name="Arendt D."/>
            <person name="Savage R."/>
            <person name="Osoegawa K."/>
            <person name="de Jong P."/>
            <person name="Grimwood J."/>
            <person name="Chapman J.A."/>
            <person name="Shapiro H."/>
            <person name="Aerts A."/>
            <person name="Otillar R.P."/>
            <person name="Terry A.Y."/>
            <person name="Boore J.L."/>
            <person name="Grigoriev I.V."/>
            <person name="Lindberg D.R."/>
            <person name="Seaver E.C."/>
            <person name="Weisblat D.A."/>
            <person name="Putnam N.H."/>
            <person name="Rokhsar D.S."/>
        </authorList>
    </citation>
    <scope>NUCLEOTIDE SEQUENCE [LARGE SCALE GENOMIC DNA]</scope>
</reference>
<sequence>MSILNHRAIRLVLAYSIGSVIAAIACIRALWYIVRNPKTAFNRKDRIDPPSCLFDDSLGTHQFIHLENVRLHYVVNGSEDKPLMVLLHGFPEFWYSWRFQLKEFAKDYRVVAVDQRGYSESDKPPGIKNYAVTNMVEDLKQLIPALGYNSCVLVGHDWGGAISWSFAAKYPHMVSKLIIMNCPHPAVFQKYMTSHLAQFKKSTYMFFFLIPWIPEFIFKLADYHRLSVIFRSNRMGVVDKSRITDEDMEAYKYSFSRDGCDTGSLNYIRAMFHTPLTAKQGLKTITSPTLFIWGCRDGALEAGMVPLAKKYVDNLQIEYIEDASHWVQMDKPDVVNNLMKKFLAKE</sequence>
<keyword evidence="3" id="KW-0812">Transmembrane</keyword>
<dbReference type="PROSITE" id="PS51257">
    <property type="entry name" value="PROKAR_LIPOPROTEIN"/>
    <property type="match status" value="1"/>
</dbReference>
<keyword evidence="6" id="KW-1185">Reference proteome</keyword>